<dbReference type="PROSITE" id="PS50883">
    <property type="entry name" value="EAL"/>
    <property type="match status" value="1"/>
</dbReference>
<dbReference type="SUPFAM" id="SSF109604">
    <property type="entry name" value="HD-domain/PDEase-like"/>
    <property type="match status" value="1"/>
</dbReference>
<dbReference type="EMBL" id="POSK01000002">
    <property type="protein sequence ID" value="PNI06333.1"/>
    <property type="molecule type" value="Genomic_DNA"/>
</dbReference>
<keyword evidence="3" id="KW-0418">Kinase</keyword>
<dbReference type="OrthoDB" id="9804751at2"/>
<dbReference type="InterPro" id="IPR001633">
    <property type="entry name" value="EAL_dom"/>
</dbReference>
<sequence>MKYSYIARQPILDSDRKTFGYELLFRDGPKNTFPEIDPDKATSRLLSDHFLSTHYQTLGNHVGFVNFPYQSLVNLVPTLFPSDSLVVEVLEDCEPTSELLDAIKKMAKQGYRIALDDFVPSKEWQPFLPYVSFIKFDIRIVPIAKAGLFISKLRGSKIKFLAEKVETYDEFEQAKKAGFDYFQGYFFSKPEIIQRKALQPTFLTIVQLCKEIAKEEIDYKELESLIARDLSLSYKLLTFVNASAIVSSKIQSFKQALVYLGEQRLRQFISLVAIASTDSSKPNYLYGLSIQRARFCQLAWCKSGQRSDADLAFLTGMFSLLDCLLDQPLESIVELIPIDEAVKLALTKGEGALGKILSLSKAYEHADWEQVSELGISLELSDEVLSQCYDEALQWSADLLQVDI</sequence>
<keyword evidence="3" id="KW-0808">Transferase</keyword>
<dbReference type="PIRSF" id="PIRSF003180">
    <property type="entry name" value="DiGMPpdiest_YuxH"/>
    <property type="match status" value="1"/>
</dbReference>
<dbReference type="InterPro" id="IPR035919">
    <property type="entry name" value="EAL_sf"/>
</dbReference>
<feature type="domain" description="HDOD" evidence="2">
    <location>
        <begin position="198"/>
        <end position="384"/>
    </location>
</feature>
<dbReference type="Pfam" id="PF08668">
    <property type="entry name" value="HDOD"/>
    <property type="match status" value="1"/>
</dbReference>
<dbReference type="PANTHER" id="PTHR33525:SF4">
    <property type="entry name" value="CYCLIC DI-GMP PHOSPHODIESTERASE CDGJ"/>
    <property type="match status" value="1"/>
</dbReference>
<dbReference type="AlphaFoldDB" id="A0A2J8I730"/>
<proteinExistence type="predicted"/>
<dbReference type="SUPFAM" id="SSF141868">
    <property type="entry name" value="EAL domain-like"/>
    <property type="match status" value="1"/>
</dbReference>
<feature type="domain" description="EAL" evidence="1">
    <location>
        <begin position="1"/>
        <end position="204"/>
    </location>
</feature>
<gene>
    <name evidence="3" type="ORF">C1N32_04870</name>
</gene>
<organism evidence="3 4">
    <name type="scientific">Vibrio diazotrophicus</name>
    <dbReference type="NCBI Taxonomy" id="685"/>
    <lineage>
        <taxon>Bacteria</taxon>
        <taxon>Pseudomonadati</taxon>
        <taxon>Pseudomonadota</taxon>
        <taxon>Gammaproteobacteria</taxon>
        <taxon>Vibrionales</taxon>
        <taxon>Vibrionaceae</taxon>
        <taxon>Vibrio</taxon>
    </lineage>
</organism>
<protein>
    <submittedName>
        <fullName evidence="3">Histidine kinase</fullName>
    </submittedName>
</protein>
<dbReference type="Gene3D" id="1.10.3210.10">
    <property type="entry name" value="Hypothetical protein af1432"/>
    <property type="match status" value="1"/>
</dbReference>
<dbReference type="Pfam" id="PF00563">
    <property type="entry name" value="EAL"/>
    <property type="match status" value="1"/>
</dbReference>
<dbReference type="InterPro" id="IPR052340">
    <property type="entry name" value="RNase_Y/CdgJ"/>
</dbReference>
<dbReference type="PANTHER" id="PTHR33525">
    <property type="match status" value="1"/>
</dbReference>
<dbReference type="Proteomes" id="UP000236449">
    <property type="component" value="Unassembled WGS sequence"/>
</dbReference>
<evidence type="ECO:0000313" key="4">
    <source>
        <dbReference type="Proteomes" id="UP000236449"/>
    </source>
</evidence>
<dbReference type="RefSeq" id="WP_102965559.1">
    <property type="nucleotide sequence ID" value="NZ_POSK01000002.1"/>
</dbReference>
<dbReference type="PROSITE" id="PS51833">
    <property type="entry name" value="HDOD"/>
    <property type="match status" value="1"/>
</dbReference>
<dbReference type="SMART" id="SM00052">
    <property type="entry name" value="EAL"/>
    <property type="match status" value="1"/>
</dbReference>
<comment type="caution">
    <text evidence="3">The sequence shown here is derived from an EMBL/GenBank/DDBJ whole genome shotgun (WGS) entry which is preliminary data.</text>
</comment>
<reference evidence="3 4" key="1">
    <citation type="submission" date="2018-01" db="EMBL/GenBank/DDBJ databases">
        <title>Draft genome sequences of six Vibrio diazotrophicus strains isolated from deep-sea sediments of the Baltic Sea.</title>
        <authorList>
            <person name="Castillo D."/>
            <person name="Vandieken V."/>
            <person name="Chiang O."/>
            <person name="Middelboe M."/>
        </authorList>
    </citation>
    <scope>NUCLEOTIDE SEQUENCE [LARGE SCALE GENOMIC DNA]</scope>
    <source>
        <strain evidence="3 4">60.27F</strain>
    </source>
</reference>
<dbReference type="InterPro" id="IPR013976">
    <property type="entry name" value="HDOD"/>
</dbReference>
<accession>A0A2J8I730</accession>
<evidence type="ECO:0000313" key="3">
    <source>
        <dbReference type="EMBL" id="PNI06333.1"/>
    </source>
</evidence>
<evidence type="ECO:0000259" key="2">
    <source>
        <dbReference type="PROSITE" id="PS51833"/>
    </source>
</evidence>
<dbReference type="Gene3D" id="3.20.20.450">
    <property type="entry name" value="EAL domain"/>
    <property type="match status" value="1"/>
</dbReference>
<name>A0A2J8I730_VIBDI</name>
<evidence type="ECO:0000259" key="1">
    <source>
        <dbReference type="PROSITE" id="PS50883"/>
    </source>
</evidence>
<dbReference type="InterPro" id="IPR014408">
    <property type="entry name" value="dGMP_Pdiesterase_EAL/HD-GYP"/>
</dbReference>
<dbReference type="GO" id="GO:0016301">
    <property type="term" value="F:kinase activity"/>
    <property type="evidence" value="ECO:0007669"/>
    <property type="project" value="UniProtKB-KW"/>
</dbReference>